<dbReference type="EMBL" id="JAPDRK010000007">
    <property type="protein sequence ID" value="KAJ9610788.1"/>
    <property type="molecule type" value="Genomic_DNA"/>
</dbReference>
<gene>
    <name evidence="2" type="ORF">H2200_005565</name>
</gene>
<dbReference type="InterPro" id="IPR044230">
    <property type="entry name" value="GTF3C4"/>
</dbReference>
<dbReference type="PANTHER" id="PTHR15496:SF2">
    <property type="entry name" value="GENERAL TRANSCRIPTION FACTOR 3C POLYPEPTIDE 4"/>
    <property type="match status" value="1"/>
</dbReference>
<dbReference type="Pfam" id="PF12657">
    <property type="entry name" value="TFIIIC_delta"/>
    <property type="match status" value="2"/>
</dbReference>
<dbReference type="PANTHER" id="PTHR15496">
    <property type="entry name" value="GENERAL TRANSCRIPTION FACTOR 3C POLYPEPTIDE 4 FAMILY"/>
    <property type="match status" value="1"/>
</dbReference>
<dbReference type="GO" id="GO:0006384">
    <property type="term" value="P:transcription initiation at RNA polymerase III promoter"/>
    <property type="evidence" value="ECO:0007669"/>
    <property type="project" value="InterPro"/>
</dbReference>
<feature type="domain" description="Transcription factor IIIC 90kDa subunit N-terminal" evidence="1">
    <location>
        <begin position="330"/>
        <end position="390"/>
    </location>
</feature>
<organism evidence="2 3">
    <name type="scientific">Cladophialophora chaetospira</name>
    <dbReference type="NCBI Taxonomy" id="386627"/>
    <lineage>
        <taxon>Eukaryota</taxon>
        <taxon>Fungi</taxon>
        <taxon>Dikarya</taxon>
        <taxon>Ascomycota</taxon>
        <taxon>Pezizomycotina</taxon>
        <taxon>Eurotiomycetes</taxon>
        <taxon>Chaetothyriomycetidae</taxon>
        <taxon>Chaetothyriales</taxon>
        <taxon>Herpotrichiellaceae</taxon>
        <taxon>Cladophialophora</taxon>
    </lineage>
</organism>
<evidence type="ECO:0000313" key="3">
    <source>
        <dbReference type="Proteomes" id="UP001172673"/>
    </source>
</evidence>
<name>A0AA38XC84_9EURO</name>
<dbReference type="GO" id="GO:0004402">
    <property type="term" value="F:histone acetyltransferase activity"/>
    <property type="evidence" value="ECO:0007669"/>
    <property type="project" value="InterPro"/>
</dbReference>
<reference evidence="2" key="1">
    <citation type="submission" date="2022-10" db="EMBL/GenBank/DDBJ databases">
        <title>Culturing micro-colonial fungi from biological soil crusts in the Mojave desert and describing Neophaeococcomyces mojavensis, and introducing the new genera and species Taxawa tesnikishii.</title>
        <authorList>
            <person name="Kurbessoian T."/>
            <person name="Stajich J.E."/>
        </authorList>
    </citation>
    <scope>NUCLEOTIDE SEQUENCE</scope>
    <source>
        <strain evidence="2">TK_41</strain>
    </source>
</reference>
<feature type="domain" description="Transcription factor IIIC 90kDa subunit N-terminal" evidence="1">
    <location>
        <begin position="29"/>
        <end position="257"/>
    </location>
</feature>
<evidence type="ECO:0000259" key="1">
    <source>
        <dbReference type="Pfam" id="PF12657"/>
    </source>
</evidence>
<keyword evidence="3" id="KW-1185">Reference proteome</keyword>
<accession>A0AA38XC84</accession>
<protein>
    <recommendedName>
        <fullName evidence="1">Transcription factor IIIC 90kDa subunit N-terminal domain-containing protein</fullName>
    </recommendedName>
</protein>
<evidence type="ECO:0000313" key="2">
    <source>
        <dbReference type="EMBL" id="KAJ9610788.1"/>
    </source>
</evidence>
<proteinExistence type="predicted"/>
<dbReference type="GO" id="GO:0000127">
    <property type="term" value="C:transcription factor TFIIIC complex"/>
    <property type="evidence" value="ECO:0007669"/>
    <property type="project" value="InterPro"/>
</dbReference>
<dbReference type="AlphaFoldDB" id="A0AA38XC84"/>
<sequence>MDSINTDLEPVHLPYWPTCKNALTWSTEDLAVATGELVHILTPRDSSKPQDVVEHRDWHISTLRVNRFEENEWPLQELAPIAQFSLGEELSDSTVVSIAWSSSGIARYKRSLLAVLTSNLVLSLWETNGKPGEWQRTCIVNQHLPTGGNNEVEDKVRLRTRVRAFTWLSSLGDGTDSSERERQILAVADDDYTISFLEVRKTTGMAQRQWSIDCLLQHKVIDQDHSKSQATNKQSLRSILAHSSPVSGLDAGEWEEDEVANGIPTLQTSVIKVSLGQCRSPEYLHLQVRHSTADPATTERGLELSVQTLTFSSDDSLPRPPSEDVFELALQKPRLELDRNLGLGGKVCVTYWGTAWSPKRTIAAACVSLHPSDLIDPGIPSTQRTTVLFVRIQDPLLSEDRMNDPVKIQEGIFEFMVDTSAGLDITEFDKKILRNAASLMKLNFSKSTDLIDSVDSWLETRLTPISGDEGNQMDVDDAETEKENTAIEERQFLDLGKMEFQGAGPSLSQALFDKFDVCPYCQAKFRG</sequence>
<comment type="caution">
    <text evidence="2">The sequence shown here is derived from an EMBL/GenBank/DDBJ whole genome shotgun (WGS) entry which is preliminary data.</text>
</comment>
<dbReference type="Proteomes" id="UP001172673">
    <property type="component" value="Unassembled WGS sequence"/>
</dbReference>
<dbReference type="InterPro" id="IPR024761">
    <property type="entry name" value="TFIIIC_delta_N"/>
</dbReference>